<accession>A0A9E5DL27</accession>
<dbReference type="InterPro" id="IPR017900">
    <property type="entry name" value="4Fe4S_Fe_S_CS"/>
</dbReference>
<evidence type="ECO:0000313" key="6">
    <source>
        <dbReference type="Proteomes" id="UP001068021"/>
    </source>
</evidence>
<proteinExistence type="inferred from homology"/>
<comment type="caution">
    <text evidence="5">The sequence shown here is derived from an EMBL/GenBank/DDBJ whole genome shotgun (WGS) entry which is preliminary data.</text>
</comment>
<dbReference type="Pfam" id="PF00881">
    <property type="entry name" value="Nitroreductase"/>
    <property type="match status" value="1"/>
</dbReference>
<dbReference type="PANTHER" id="PTHR43673:SF10">
    <property type="entry name" value="NADH DEHYDROGENASE_NAD(P)H NITROREDUCTASE XCC3605-RELATED"/>
    <property type="match status" value="1"/>
</dbReference>
<dbReference type="SUPFAM" id="SSF55469">
    <property type="entry name" value="FMN-dependent nitroreductase-like"/>
    <property type="match status" value="1"/>
</dbReference>
<evidence type="ECO:0000256" key="1">
    <source>
        <dbReference type="ARBA" id="ARBA00007118"/>
    </source>
</evidence>
<dbReference type="EMBL" id="JAPVER010000020">
    <property type="protein sequence ID" value="MCZ3365418.1"/>
    <property type="molecule type" value="Genomic_DNA"/>
</dbReference>
<comment type="similarity">
    <text evidence="1">Belongs to the nitroreductase family.</text>
</comment>
<evidence type="ECO:0000313" key="5">
    <source>
        <dbReference type="EMBL" id="MCZ3373169.1"/>
    </source>
</evidence>
<dbReference type="PROSITE" id="PS00198">
    <property type="entry name" value="4FE4S_FER_1"/>
    <property type="match status" value="1"/>
</dbReference>
<evidence type="ECO:0000313" key="4">
    <source>
        <dbReference type="EMBL" id="MCZ3365418.1"/>
    </source>
</evidence>
<dbReference type="Pfam" id="PF13187">
    <property type="entry name" value="Fer4_9"/>
    <property type="match status" value="1"/>
</dbReference>
<dbReference type="Gene3D" id="3.30.70.20">
    <property type="match status" value="1"/>
</dbReference>
<dbReference type="InterPro" id="IPR029479">
    <property type="entry name" value="Nitroreductase"/>
</dbReference>
<dbReference type="PROSITE" id="PS51379">
    <property type="entry name" value="4FE4S_FER_2"/>
    <property type="match status" value="2"/>
</dbReference>
<keyword evidence="2" id="KW-0560">Oxidoreductase</keyword>
<protein>
    <submittedName>
        <fullName evidence="5">Nitroreductase family protein</fullName>
    </submittedName>
</protein>
<name>A0A9E5DL27_9EURY</name>
<dbReference type="GO" id="GO:0016491">
    <property type="term" value="F:oxidoreductase activity"/>
    <property type="evidence" value="ECO:0007669"/>
    <property type="project" value="UniProtKB-KW"/>
</dbReference>
<evidence type="ECO:0000259" key="3">
    <source>
        <dbReference type="PROSITE" id="PS51379"/>
    </source>
</evidence>
<dbReference type="SUPFAM" id="SSF54862">
    <property type="entry name" value="4Fe-4S ferredoxins"/>
    <property type="match status" value="1"/>
</dbReference>
<dbReference type="AlphaFoldDB" id="A0A9E5DL27"/>
<dbReference type="EMBL" id="JAPVES010000030">
    <property type="protein sequence ID" value="MCZ3373169.1"/>
    <property type="molecule type" value="Genomic_DNA"/>
</dbReference>
<dbReference type="PANTHER" id="PTHR43673">
    <property type="entry name" value="NAD(P)H NITROREDUCTASE YDGI-RELATED"/>
    <property type="match status" value="1"/>
</dbReference>
<keyword evidence="6" id="KW-1185">Reference proteome</keyword>
<gene>
    <name evidence="5" type="ORF">O3H35_11040</name>
    <name evidence="4" type="ORF">O3H54_05940</name>
</gene>
<dbReference type="CDD" id="cd02143">
    <property type="entry name" value="nitroreductase_FeS-like"/>
    <property type="match status" value="1"/>
</dbReference>
<feature type="domain" description="4Fe-4S ferredoxin-type" evidence="3">
    <location>
        <begin position="30"/>
        <end position="60"/>
    </location>
</feature>
<dbReference type="InterPro" id="IPR017896">
    <property type="entry name" value="4Fe4S_Fe-S-bd"/>
</dbReference>
<dbReference type="InterPro" id="IPR000415">
    <property type="entry name" value="Nitroreductase-like"/>
</dbReference>
<dbReference type="RefSeq" id="WP_048081583.1">
    <property type="nucleotide sequence ID" value="NZ_JAPVER010000020.1"/>
</dbReference>
<dbReference type="Gene3D" id="3.40.109.10">
    <property type="entry name" value="NADH Oxidase"/>
    <property type="match status" value="1"/>
</dbReference>
<feature type="domain" description="4Fe-4S ferredoxin-type" evidence="3">
    <location>
        <begin position="2"/>
        <end position="29"/>
    </location>
</feature>
<organism evidence="5">
    <name type="scientific">Methanobacterium veterum</name>
    <dbReference type="NCBI Taxonomy" id="408577"/>
    <lineage>
        <taxon>Archaea</taxon>
        <taxon>Methanobacteriati</taxon>
        <taxon>Methanobacteriota</taxon>
        <taxon>Methanomada group</taxon>
        <taxon>Methanobacteria</taxon>
        <taxon>Methanobacteriales</taxon>
        <taxon>Methanobacteriaceae</taxon>
        <taxon>Methanobacterium</taxon>
    </lineage>
</organism>
<sequence>MPEFNLNRSACSSCGTCVSTCTIGHLEMDTNPEVVADTMCIECGQCEAICPEGAINISGPELEPPMEDISSKISPEDMGNYMRNRRSIRNYKKRVIPRETIEEIMDVVRFAPSGGNQQPVEWIIIEDPQKVKELAGLVIKWMEKLVEENSPFARMLPMESLISVWKSGLDPILRGAPNLFIATAKSNEGSTPMDGTIALSYLDLLLPSFGLGSCWAGFLQMAADFEPIREFLGLKEGEVFLGALMAGYPECKFFRVPKRKKLSVKYI</sequence>
<evidence type="ECO:0000256" key="2">
    <source>
        <dbReference type="ARBA" id="ARBA00023002"/>
    </source>
</evidence>
<dbReference type="Proteomes" id="UP001074446">
    <property type="component" value="Unassembled WGS sequence"/>
</dbReference>
<dbReference type="Proteomes" id="UP001068021">
    <property type="component" value="Unassembled WGS sequence"/>
</dbReference>
<reference evidence="5" key="1">
    <citation type="submission" date="2022-12" db="EMBL/GenBank/DDBJ databases">
        <title>Reclassification of two methanogenic archaea species isolated from the Kolyma lowland permafrost.</title>
        <authorList>
            <person name="Trubitsyn V.E."/>
            <person name="Rivkina E.M."/>
            <person name="Shcherbakova V.A."/>
        </authorList>
    </citation>
    <scope>NUCLEOTIDE SEQUENCE</scope>
    <source>
        <strain evidence="4">M2</strain>
        <strain evidence="5">MK4</strain>
    </source>
</reference>